<dbReference type="Proteomes" id="UP001262410">
    <property type="component" value="Unassembled WGS sequence"/>
</dbReference>
<evidence type="ECO:0008006" key="3">
    <source>
        <dbReference type="Google" id="ProtNLM"/>
    </source>
</evidence>
<accession>A0ABU1JUQ5</accession>
<comment type="caution">
    <text evidence="1">The sequence shown here is derived from an EMBL/GenBank/DDBJ whole genome shotgun (WGS) entry which is preliminary data.</text>
</comment>
<reference evidence="1 2" key="1">
    <citation type="submission" date="2023-07" db="EMBL/GenBank/DDBJ databases">
        <title>Sorghum-associated microbial communities from plants grown in Nebraska, USA.</title>
        <authorList>
            <person name="Schachtman D."/>
        </authorList>
    </citation>
    <scope>NUCLEOTIDE SEQUENCE [LARGE SCALE GENOMIC DNA]</scope>
    <source>
        <strain evidence="1 2">584</strain>
    </source>
</reference>
<evidence type="ECO:0000313" key="1">
    <source>
        <dbReference type="EMBL" id="MDR6292355.1"/>
    </source>
</evidence>
<evidence type="ECO:0000313" key="2">
    <source>
        <dbReference type="Proteomes" id="UP001262410"/>
    </source>
</evidence>
<dbReference type="RefSeq" id="WP_309798385.1">
    <property type="nucleotide sequence ID" value="NZ_JAVDPW010000009.1"/>
</dbReference>
<keyword evidence="2" id="KW-1185">Reference proteome</keyword>
<dbReference type="EMBL" id="JAVDPW010000009">
    <property type="protein sequence ID" value="MDR6292355.1"/>
    <property type="molecule type" value="Genomic_DNA"/>
</dbReference>
<name>A0ABU1JUQ5_9PROT</name>
<organism evidence="1 2">
    <name type="scientific">Inquilinus ginsengisoli</name>
    <dbReference type="NCBI Taxonomy" id="363840"/>
    <lineage>
        <taxon>Bacteria</taxon>
        <taxon>Pseudomonadati</taxon>
        <taxon>Pseudomonadota</taxon>
        <taxon>Alphaproteobacteria</taxon>
        <taxon>Rhodospirillales</taxon>
        <taxon>Rhodospirillaceae</taxon>
        <taxon>Inquilinus</taxon>
    </lineage>
</organism>
<sequence>MRIKASDTQHLASEWRRVVGWLVPAIEMGGTHRPADVLDLVISGHAQLWANEDAAGVTQLVPTPLANICRYWLGGGEMSALKALDEPIEAWAREQGCTRIEIQGRRGWERALRGYECRGVVLTREL</sequence>
<gene>
    <name evidence="1" type="ORF">E9232_004895</name>
</gene>
<proteinExistence type="predicted"/>
<protein>
    <recommendedName>
        <fullName evidence="3">GNAT family N-acetyltransferase</fullName>
    </recommendedName>
</protein>